<dbReference type="GO" id="GO:0004645">
    <property type="term" value="F:1,4-alpha-oligoglucan phosphorylase activity"/>
    <property type="evidence" value="ECO:0007669"/>
    <property type="project" value="InterPro"/>
</dbReference>
<dbReference type="GO" id="GO:0005829">
    <property type="term" value="C:cytosol"/>
    <property type="evidence" value="ECO:0007669"/>
    <property type="project" value="TreeGrafter"/>
</dbReference>
<dbReference type="PROSITE" id="PS00647">
    <property type="entry name" value="THYMID_PHOSPHORYLASE"/>
    <property type="match status" value="1"/>
</dbReference>
<name>A0A517NHV4_9BACT</name>
<evidence type="ECO:0000256" key="6">
    <source>
        <dbReference type="ARBA" id="ARBA00048550"/>
    </source>
</evidence>
<dbReference type="GO" id="GO:0006213">
    <property type="term" value="P:pyrimidine nucleoside metabolic process"/>
    <property type="evidence" value="ECO:0007669"/>
    <property type="project" value="InterPro"/>
</dbReference>
<dbReference type="SUPFAM" id="SSF54680">
    <property type="entry name" value="Pyrimidine nucleoside phosphorylase C-terminal domain"/>
    <property type="match status" value="1"/>
</dbReference>
<dbReference type="InterPro" id="IPR013102">
    <property type="entry name" value="PYNP_C"/>
</dbReference>
<dbReference type="NCBIfam" id="TIGR02644">
    <property type="entry name" value="Y_phosphoryl"/>
    <property type="match status" value="1"/>
</dbReference>
<comment type="catalytic activity">
    <reaction evidence="6">
        <text>thymidine + phosphate = 2-deoxy-alpha-D-ribose 1-phosphate + thymine</text>
        <dbReference type="Rhea" id="RHEA:16037"/>
        <dbReference type="ChEBI" id="CHEBI:17748"/>
        <dbReference type="ChEBI" id="CHEBI:17821"/>
        <dbReference type="ChEBI" id="CHEBI:43474"/>
        <dbReference type="ChEBI" id="CHEBI:57259"/>
        <dbReference type="EC" id="2.4.2.4"/>
    </reaction>
</comment>
<protein>
    <recommendedName>
        <fullName evidence="3">thymidine phosphorylase</fullName>
        <ecNumber evidence="3">2.4.2.4</ecNumber>
    </recommendedName>
</protein>
<dbReference type="InterPro" id="IPR000053">
    <property type="entry name" value="Thymidine/pyrmidine_PPase"/>
</dbReference>
<dbReference type="EC" id="2.4.2.4" evidence="3"/>
<comment type="subunit">
    <text evidence="2">Homodimer.</text>
</comment>
<reference evidence="8 9" key="1">
    <citation type="submission" date="2019-02" db="EMBL/GenBank/DDBJ databases">
        <title>Deep-cultivation of Planctomycetes and their phenomic and genomic characterization uncovers novel biology.</title>
        <authorList>
            <person name="Wiegand S."/>
            <person name="Jogler M."/>
            <person name="Boedeker C."/>
            <person name="Pinto D."/>
            <person name="Vollmers J."/>
            <person name="Rivas-Marin E."/>
            <person name="Kohn T."/>
            <person name="Peeters S.H."/>
            <person name="Heuer A."/>
            <person name="Rast P."/>
            <person name="Oberbeckmann S."/>
            <person name="Bunk B."/>
            <person name="Jeske O."/>
            <person name="Meyerdierks A."/>
            <person name="Storesund J.E."/>
            <person name="Kallscheuer N."/>
            <person name="Luecker S."/>
            <person name="Lage O.M."/>
            <person name="Pohl T."/>
            <person name="Merkel B.J."/>
            <person name="Hornburger P."/>
            <person name="Mueller R.-W."/>
            <person name="Bruemmer F."/>
            <person name="Labrenz M."/>
            <person name="Spormann A.M."/>
            <person name="Op den Camp H."/>
            <person name="Overmann J."/>
            <person name="Amann R."/>
            <person name="Jetten M.S.M."/>
            <person name="Mascher T."/>
            <person name="Medema M.H."/>
            <person name="Devos D.P."/>
            <person name="Kaster A.-K."/>
            <person name="Ovreas L."/>
            <person name="Rohde M."/>
            <person name="Galperin M.Y."/>
            <person name="Jogler C."/>
        </authorList>
    </citation>
    <scope>NUCLEOTIDE SEQUENCE [LARGE SCALE GENOMIC DNA]</scope>
    <source>
        <strain evidence="8 9">K22_7</strain>
    </source>
</reference>
<sequence>MLASTLLAKKRDGHELSDDEIRFLIHGFCQGDITDYQMSALAMAICCRGMTSQETATLTVAMLESGSRLPRTMHDRPRVDKHSTGGLGDKVSLILAPLLAACDVDVPMVSGRGLGLTGGTLDKLESIEGLTVDLTAEQMAGQLAQTGCFIVGANDQIAPADRRLYALRDVTGTVESIALITASILSKKLAANLDALVMDVKTGSAAFMKTEADAVALAESLVSVGRQAGLNTIALMTDMDQPLGSTIGNAIEVNESVDVLGGQHGPVRDLTVRLGAELLVQVQMAETVDAAEERLCRAIDGGQAMEKFESMIRGQGGRRSGPLTLHPPTPILADADGYIASFDNQTIGQAIVALGGGRRKAGDPIDHRVGIQVRHRIGDRVQRGEPILVLHCHTHQASEYAERLHQAITVSETLVRRRELILRRFH</sequence>
<dbReference type="Proteomes" id="UP000318538">
    <property type="component" value="Chromosome"/>
</dbReference>
<dbReference type="Pfam" id="PF02885">
    <property type="entry name" value="Glycos_trans_3N"/>
    <property type="match status" value="1"/>
</dbReference>
<dbReference type="InterPro" id="IPR036320">
    <property type="entry name" value="Glycosyl_Trfase_fam3_N_dom_sf"/>
</dbReference>
<evidence type="ECO:0000313" key="9">
    <source>
        <dbReference type="Proteomes" id="UP000318538"/>
    </source>
</evidence>
<dbReference type="OrthoDB" id="9763887at2"/>
<keyword evidence="5 8" id="KW-0808">Transferase</keyword>
<evidence type="ECO:0000256" key="1">
    <source>
        <dbReference type="ARBA" id="ARBA00006915"/>
    </source>
</evidence>
<dbReference type="KEGG" id="rlc:K227x_50740"/>
<evidence type="ECO:0000259" key="7">
    <source>
        <dbReference type="SMART" id="SM00941"/>
    </source>
</evidence>
<dbReference type="PANTHER" id="PTHR10515">
    <property type="entry name" value="THYMIDINE PHOSPHORYLASE"/>
    <property type="match status" value="1"/>
</dbReference>
<dbReference type="InterPro" id="IPR036566">
    <property type="entry name" value="PYNP-like_C_sf"/>
</dbReference>
<dbReference type="GO" id="GO:0006206">
    <property type="term" value="P:pyrimidine nucleobase metabolic process"/>
    <property type="evidence" value="ECO:0007669"/>
    <property type="project" value="InterPro"/>
</dbReference>
<dbReference type="EMBL" id="CP036525">
    <property type="protein sequence ID" value="QDT06658.1"/>
    <property type="molecule type" value="Genomic_DNA"/>
</dbReference>
<evidence type="ECO:0000256" key="5">
    <source>
        <dbReference type="ARBA" id="ARBA00022679"/>
    </source>
</evidence>
<proteinExistence type="inferred from homology"/>
<organism evidence="8 9">
    <name type="scientific">Rubripirellula lacrimiformis</name>
    <dbReference type="NCBI Taxonomy" id="1930273"/>
    <lineage>
        <taxon>Bacteria</taxon>
        <taxon>Pseudomonadati</taxon>
        <taxon>Planctomycetota</taxon>
        <taxon>Planctomycetia</taxon>
        <taxon>Pirellulales</taxon>
        <taxon>Pirellulaceae</taxon>
        <taxon>Rubripirellula</taxon>
    </lineage>
</organism>
<comment type="similarity">
    <text evidence="1">Belongs to the thymidine/pyrimidine-nucleoside phosphorylase family.</text>
</comment>
<dbReference type="PANTHER" id="PTHR10515:SF0">
    <property type="entry name" value="THYMIDINE PHOSPHORYLASE"/>
    <property type="match status" value="1"/>
</dbReference>
<dbReference type="InterPro" id="IPR035902">
    <property type="entry name" value="Nuc_phospho_transferase"/>
</dbReference>
<dbReference type="Pfam" id="PF07831">
    <property type="entry name" value="PYNP_C"/>
    <property type="match status" value="1"/>
</dbReference>
<dbReference type="InterPro" id="IPR000312">
    <property type="entry name" value="Glycosyl_Trfase_fam3"/>
</dbReference>
<feature type="domain" description="Pyrimidine nucleoside phosphorylase C-terminal" evidence="7">
    <location>
        <begin position="338"/>
        <end position="411"/>
    </location>
</feature>
<dbReference type="SUPFAM" id="SSF47648">
    <property type="entry name" value="Nucleoside phosphorylase/phosphoribosyltransferase N-terminal domain"/>
    <property type="match status" value="1"/>
</dbReference>
<dbReference type="SMART" id="SM00941">
    <property type="entry name" value="PYNP_C"/>
    <property type="match status" value="1"/>
</dbReference>
<dbReference type="InterPro" id="IPR017872">
    <property type="entry name" value="Pyrmidine_PPase_CS"/>
</dbReference>
<dbReference type="RefSeq" id="WP_145173584.1">
    <property type="nucleotide sequence ID" value="NZ_CP036525.1"/>
</dbReference>
<dbReference type="GO" id="GO:0009032">
    <property type="term" value="F:thymidine phosphorylase activity"/>
    <property type="evidence" value="ECO:0007669"/>
    <property type="project" value="UniProtKB-EC"/>
</dbReference>
<dbReference type="Gene3D" id="3.40.1030.10">
    <property type="entry name" value="Nucleoside phosphorylase/phosphoribosyltransferase catalytic domain"/>
    <property type="match status" value="1"/>
</dbReference>
<evidence type="ECO:0000256" key="4">
    <source>
        <dbReference type="ARBA" id="ARBA00022676"/>
    </source>
</evidence>
<dbReference type="AlphaFoldDB" id="A0A517NHV4"/>
<evidence type="ECO:0000256" key="3">
    <source>
        <dbReference type="ARBA" id="ARBA00011892"/>
    </source>
</evidence>
<dbReference type="NCBIfam" id="NF004490">
    <property type="entry name" value="PRK05820.1"/>
    <property type="match status" value="1"/>
</dbReference>
<dbReference type="SUPFAM" id="SSF52418">
    <property type="entry name" value="Nucleoside phosphorylase/phosphoribosyltransferase catalytic domain"/>
    <property type="match status" value="1"/>
</dbReference>
<dbReference type="FunFam" id="3.40.1030.10:FF:000003">
    <property type="entry name" value="Pyrimidine-nucleoside phosphorylase"/>
    <property type="match status" value="1"/>
</dbReference>
<gene>
    <name evidence="8" type="primary">pdp</name>
    <name evidence="8" type="ORF">K227x_50740</name>
</gene>
<dbReference type="InterPro" id="IPR017459">
    <property type="entry name" value="Glycosyl_Trfase_fam3_N_dom"/>
</dbReference>
<dbReference type="Gene3D" id="3.90.1170.30">
    <property type="entry name" value="Pyrimidine nucleoside phosphorylase-like, C-terminal domain"/>
    <property type="match status" value="1"/>
</dbReference>
<keyword evidence="4 8" id="KW-0328">Glycosyltransferase</keyword>
<keyword evidence="9" id="KW-1185">Reference proteome</keyword>
<evidence type="ECO:0000256" key="2">
    <source>
        <dbReference type="ARBA" id="ARBA00011738"/>
    </source>
</evidence>
<dbReference type="InterPro" id="IPR018090">
    <property type="entry name" value="Pyrmidine_PPas_bac/euk"/>
</dbReference>
<accession>A0A517NHV4</accession>
<dbReference type="Gene3D" id="1.20.970.10">
    <property type="entry name" value="Transferase, Pyrimidine Nucleoside Phosphorylase, Chain C"/>
    <property type="match status" value="1"/>
</dbReference>
<dbReference type="Pfam" id="PF00591">
    <property type="entry name" value="Glycos_transf_3"/>
    <property type="match status" value="1"/>
</dbReference>
<dbReference type="PIRSF" id="PIRSF000478">
    <property type="entry name" value="TP_PyNP"/>
    <property type="match status" value="1"/>
</dbReference>
<evidence type="ECO:0000313" key="8">
    <source>
        <dbReference type="EMBL" id="QDT06658.1"/>
    </source>
</evidence>